<feature type="compositionally biased region" description="Polar residues" evidence="1">
    <location>
        <begin position="55"/>
        <end position="67"/>
    </location>
</feature>
<dbReference type="InterPro" id="IPR031325">
    <property type="entry name" value="RHS_repeat"/>
</dbReference>
<dbReference type="InterPro" id="IPR050708">
    <property type="entry name" value="T6SS_VgrG/RHS"/>
</dbReference>
<dbReference type="Pfam" id="PF05593">
    <property type="entry name" value="RHS_repeat"/>
    <property type="match status" value="1"/>
</dbReference>
<feature type="region of interest" description="Disordered" evidence="1">
    <location>
        <begin position="1"/>
        <end position="24"/>
    </location>
</feature>
<reference evidence="2 3" key="1">
    <citation type="submission" date="2023-02" db="EMBL/GenBank/DDBJ databases">
        <title>Streptomyces sp. SCA4-21 with antifungal activity against Fusarium oxysporum f. sp. cubense, Streptomyces sp. SCA2-17 with antifungal activity against Fusarium oxysporum f. sp. cubense.</title>
        <authorList>
            <person name="Qi D."/>
        </authorList>
    </citation>
    <scope>NUCLEOTIDE SEQUENCE [LARGE SCALE GENOMIC DNA]</scope>
    <source>
        <strain evidence="2 3">SCA4-21</strain>
    </source>
</reference>
<dbReference type="InterPro" id="IPR022385">
    <property type="entry name" value="Rhs_assc_core"/>
</dbReference>
<keyword evidence="3" id="KW-1185">Reference proteome</keyword>
<name>A0ABY9USE3_9ACTN</name>
<gene>
    <name evidence="2" type="ORF">PS467_09085</name>
</gene>
<feature type="region of interest" description="Disordered" evidence="1">
    <location>
        <begin position="49"/>
        <end position="137"/>
    </location>
</feature>
<organism evidence="2 3">
    <name type="scientific">Streptomyces luomodiensis</name>
    <dbReference type="NCBI Taxonomy" id="3026192"/>
    <lineage>
        <taxon>Bacteria</taxon>
        <taxon>Bacillati</taxon>
        <taxon>Actinomycetota</taxon>
        <taxon>Actinomycetes</taxon>
        <taxon>Kitasatosporales</taxon>
        <taxon>Streptomycetaceae</taxon>
        <taxon>Streptomyces</taxon>
    </lineage>
</organism>
<proteinExistence type="predicted"/>
<evidence type="ECO:0000313" key="3">
    <source>
        <dbReference type="Proteomes" id="UP001305606"/>
    </source>
</evidence>
<dbReference type="PANTHER" id="PTHR32305:SF15">
    <property type="entry name" value="PROTEIN RHSA-RELATED"/>
    <property type="match status" value="1"/>
</dbReference>
<dbReference type="PANTHER" id="PTHR32305">
    <property type="match status" value="1"/>
</dbReference>
<feature type="compositionally biased region" description="Low complexity" evidence="1">
    <location>
        <begin position="101"/>
        <end position="112"/>
    </location>
</feature>
<evidence type="ECO:0000256" key="1">
    <source>
        <dbReference type="SAM" id="MobiDB-lite"/>
    </source>
</evidence>
<protein>
    <submittedName>
        <fullName evidence="2">Uncharacterized protein</fullName>
    </submittedName>
</protein>
<sequence length="305" mass="33630">MRGPPPSATGTRSRTTTPPSTGRTIRCRNVHRRTTRACRHWRAATAGWTRWRARSNSSSTRPNANSTRPPRKPRTNPRPPRAGTSRNKRSGTTPAAPPTPWAAGTETSTTTTPNGQEWTYTYDPLGRRTSKSSQSGTTVTVTFTWDTSRLAEQTTADGLTHTWDYSPGTHRPLTQTNQELGSTRFHTVITDPIGTPTELITPDGHLAWQHRTTLWGTPLPTPPDATACPLRFPGQYADPETGLNSNYHRYYDPETAHYLTPAPSASPQHQIPRLTCATLTPGRTLSALKAATASRRKPTRSFVMT</sequence>
<dbReference type="Proteomes" id="UP001305606">
    <property type="component" value="Chromosome"/>
</dbReference>
<dbReference type="NCBIfam" id="TIGR03696">
    <property type="entry name" value="Rhs_assc_core"/>
    <property type="match status" value="1"/>
</dbReference>
<accession>A0ABY9USE3</accession>
<feature type="compositionally biased region" description="Low complexity" evidence="1">
    <location>
        <begin position="8"/>
        <end position="24"/>
    </location>
</feature>
<evidence type="ECO:0000313" key="2">
    <source>
        <dbReference type="EMBL" id="WNE95487.1"/>
    </source>
</evidence>
<dbReference type="Gene3D" id="2.180.10.10">
    <property type="entry name" value="RHS repeat-associated core"/>
    <property type="match status" value="1"/>
</dbReference>
<dbReference type="NCBIfam" id="TIGR01643">
    <property type="entry name" value="YD_repeat_2x"/>
    <property type="match status" value="1"/>
</dbReference>
<dbReference type="EMBL" id="CP117522">
    <property type="protein sequence ID" value="WNE95487.1"/>
    <property type="molecule type" value="Genomic_DNA"/>
</dbReference>
<dbReference type="InterPro" id="IPR006530">
    <property type="entry name" value="YD"/>
</dbReference>